<dbReference type="Gene3D" id="3.40.50.1110">
    <property type="entry name" value="SGNH hydrolase"/>
    <property type="match status" value="1"/>
</dbReference>
<keyword evidence="4" id="KW-1185">Reference proteome</keyword>
<dbReference type="AlphaFoldDB" id="A0A4V5UX77"/>
<accession>A0A4V5UX77</accession>
<dbReference type="GO" id="GO:0016787">
    <property type="term" value="F:hydrolase activity"/>
    <property type="evidence" value="ECO:0007669"/>
    <property type="project" value="UniProtKB-KW"/>
</dbReference>
<dbReference type="OrthoDB" id="1828825at2"/>
<dbReference type="Proteomes" id="UP000305836">
    <property type="component" value="Unassembled WGS sequence"/>
</dbReference>
<dbReference type="InterPro" id="IPR053140">
    <property type="entry name" value="GDSL_Rv0518-like"/>
</dbReference>
<feature type="chain" id="PRO_5020308549" evidence="1">
    <location>
        <begin position="24"/>
        <end position="394"/>
    </location>
</feature>
<reference evidence="3 4" key="1">
    <citation type="submission" date="2019-04" db="EMBL/GenBank/DDBJ databases">
        <title>Kribbella sp. NEAU-THZ 27 nov., a novel actinomycete isolated from soil.</title>
        <authorList>
            <person name="Duan L."/>
        </authorList>
    </citation>
    <scope>NUCLEOTIDE SEQUENCE [LARGE SCALE GENOMIC DNA]</scope>
    <source>
        <strain evidence="4">NEAU-THZ27</strain>
    </source>
</reference>
<gene>
    <name evidence="3" type="ORF">FDA38_15110</name>
</gene>
<dbReference type="PANTHER" id="PTHR43784:SF2">
    <property type="entry name" value="GDSL-LIKE LIPASE_ACYLHYDROLASE, PUTATIVE (AFU_ORTHOLOGUE AFUA_2G00820)-RELATED"/>
    <property type="match status" value="1"/>
</dbReference>
<dbReference type="RefSeq" id="WP_137254663.1">
    <property type="nucleotide sequence ID" value="NZ_JBHSPQ010000001.1"/>
</dbReference>
<dbReference type="PANTHER" id="PTHR43784">
    <property type="entry name" value="GDSL-LIKE LIPASE/ACYLHYDROLASE, PUTATIVE (AFU_ORTHOLOGUE AFUA_2G00820)-RELATED"/>
    <property type="match status" value="1"/>
</dbReference>
<evidence type="ECO:0000259" key="2">
    <source>
        <dbReference type="Pfam" id="PF13472"/>
    </source>
</evidence>
<keyword evidence="3" id="KW-0378">Hydrolase</keyword>
<name>A0A4V5UX77_9ACTN</name>
<dbReference type="CDD" id="cd01830">
    <property type="entry name" value="XynE_like"/>
    <property type="match status" value="1"/>
</dbReference>
<feature type="domain" description="SGNH hydrolase-type esterase" evidence="2">
    <location>
        <begin position="188"/>
        <end position="383"/>
    </location>
</feature>
<evidence type="ECO:0000313" key="4">
    <source>
        <dbReference type="Proteomes" id="UP000305836"/>
    </source>
</evidence>
<dbReference type="EMBL" id="SZPZ01000002">
    <property type="protein sequence ID" value="TKK79713.1"/>
    <property type="molecule type" value="Genomic_DNA"/>
</dbReference>
<feature type="signal peptide" evidence="1">
    <location>
        <begin position="1"/>
        <end position="23"/>
    </location>
</feature>
<proteinExistence type="predicted"/>
<keyword evidence="1" id="KW-0732">Signal</keyword>
<organism evidence="3 4">
    <name type="scientific">Kribbella jiaozuonensis</name>
    <dbReference type="NCBI Taxonomy" id="2575441"/>
    <lineage>
        <taxon>Bacteria</taxon>
        <taxon>Bacillati</taxon>
        <taxon>Actinomycetota</taxon>
        <taxon>Actinomycetes</taxon>
        <taxon>Propionibacteriales</taxon>
        <taxon>Kribbellaceae</taxon>
        <taxon>Kribbella</taxon>
    </lineage>
</organism>
<dbReference type="InterPro" id="IPR036514">
    <property type="entry name" value="SGNH_hydro_sf"/>
</dbReference>
<evidence type="ECO:0000313" key="3">
    <source>
        <dbReference type="EMBL" id="TKK79713.1"/>
    </source>
</evidence>
<comment type="caution">
    <text evidence="3">The sequence shown here is derived from an EMBL/GenBank/DDBJ whole genome shotgun (WGS) entry which is preliminary data.</text>
</comment>
<evidence type="ECO:0000256" key="1">
    <source>
        <dbReference type="SAM" id="SignalP"/>
    </source>
</evidence>
<sequence>MRTTKFLAAGVIAAAMFTTPAAAQPLHTTWSAAWASAMQSPTAADGNWSQAGFDHQTIRQTVRLSTGGRSLRIRLSNLYGTKPLQLTGVTVARTDVTFHGSRRTTIAPGRTATSDAVAVPSVSDEQLVVSLYVDGATGPATFHEDGLTTTSATAGNHLHDNAPGTATSHAFYYLTGVDVTGAAGTIVAYGDSITNGHNSTVGADHRYSDDLAQRLGKTRLGVANAGISGNLLLHQLPCFGDVGVTRFRRDALGQPGVRTVIVEEGENDIWDSEFNFGCGETPRITADQLIAGYRNMIAAAHARGVRIIGGTITPFKADYMQPADFERAEAIRTQANQWIRTSGQYDGVADFALAVGDPADEQRIDPALDSGDHLHPNDAGYAAMAAAAAKALGH</sequence>
<dbReference type="InterPro" id="IPR013830">
    <property type="entry name" value="SGNH_hydro"/>
</dbReference>
<dbReference type="SUPFAM" id="SSF52266">
    <property type="entry name" value="SGNH hydrolase"/>
    <property type="match status" value="1"/>
</dbReference>
<protein>
    <submittedName>
        <fullName evidence="3">SGNH/GDSL hydrolase family protein</fullName>
    </submittedName>
</protein>
<dbReference type="Pfam" id="PF13472">
    <property type="entry name" value="Lipase_GDSL_2"/>
    <property type="match status" value="1"/>
</dbReference>